<feature type="coiled-coil region" evidence="1">
    <location>
        <begin position="88"/>
        <end position="146"/>
    </location>
</feature>
<dbReference type="AlphaFoldDB" id="B8IXY8"/>
<accession>B8IXY8</accession>
<dbReference type="Proteomes" id="UP000008207">
    <property type="component" value="Plasmid pMNOD04"/>
</dbReference>
<proteinExistence type="predicted"/>
<dbReference type="EMBL" id="CP001353">
    <property type="protein sequence ID" value="ACL63278.1"/>
    <property type="molecule type" value="Genomic_DNA"/>
</dbReference>
<organism evidence="2 3">
    <name type="scientific">Methylobacterium nodulans (strain LMG 21967 / CNCM I-2342 / ORS 2060)</name>
    <dbReference type="NCBI Taxonomy" id="460265"/>
    <lineage>
        <taxon>Bacteria</taxon>
        <taxon>Pseudomonadati</taxon>
        <taxon>Pseudomonadota</taxon>
        <taxon>Alphaproteobacteria</taxon>
        <taxon>Hyphomicrobiales</taxon>
        <taxon>Methylobacteriaceae</taxon>
        <taxon>Methylobacterium</taxon>
    </lineage>
</organism>
<dbReference type="RefSeq" id="WP_015926835.1">
    <property type="nucleotide sequence ID" value="NC_011895.1"/>
</dbReference>
<evidence type="ECO:0000313" key="3">
    <source>
        <dbReference type="Proteomes" id="UP000008207"/>
    </source>
</evidence>
<evidence type="ECO:0000256" key="1">
    <source>
        <dbReference type="SAM" id="Coils"/>
    </source>
</evidence>
<gene>
    <name evidence="2" type="ordered locus">Mnod_7684</name>
</gene>
<reference evidence="3" key="1">
    <citation type="submission" date="2009-01" db="EMBL/GenBank/DDBJ databases">
        <title>Complete sequence of plasmid 4 of Methylobacterium nodulans ORS 2060.</title>
        <authorList>
            <consortium name="US DOE Joint Genome Institute"/>
            <person name="Lucas S."/>
            <person name="Copeland A."/>
            <person name="Lapidus A."/>
            <person name="Glavina del Rio T."/>
            <person name="Dalin E."/>
            <person name="Tice H."/>
            <person name="Bruce D."/>
            <person name="Goodwin L."/>
            <person name="Pitluck S."/>
            <person name="Sims D."/>
            <person name="Brettin T."/>
            <person name="Detter J.C."/>
            <person name="Han C."/>
            <person name="Larimer F."/>
            <person name="Land M."/>
            <person name="Hauser L."/>
            <person name="Kyrpides N."/>
            <person name="Ivanova N."/>
            <person name="Marx C.J."/>
            <person name="Richardson P."/>
        </authorList>
    </citation>
    <scope>NUCLEOTIDE SEQUENCE [LARGE SCALE GENOMIC DNA]</scope>
    <source>
        <strain evidence="3">LMG 21967 / CNCM I-2342 / ORS 2060</strain>
        <plasmid evidence="3">Plasmid pMNOD04</plasmid>
    </source>
</reference>
<keyword evidence="3" id="KW-1185">Reference proteome</keyword>
<evidence type="ECO:0000313" key="2">
    <source>
        <dbReference type="EMBL" id="ACL63278.1"/>
    </source>
</evidence>
<keyword evidence="1" id="KW-0175">Coiled coil</keyword>
<dbReference type="HOGENOM" id="CLU_1747509_0_0_5"/>
<geneLocation type="plasmid" evidence="2 3">
    <name>pMNOD04</name>
</geneLocation>
<dbReference type="KEGG" id="mno:Mnod_7684"/>
<keyword evidence="2" id="KW-0614">Plasmid</keyword>
<protein>
    <submittedName>
        <fullName evidence="2">Uncharacterized protein</fullName>
    </submittedName>
</protein>
<sequence>MIRPADSLHHLAIAAEQATNLAAACTRQRTLITSLVARGDDPAGAEVRLARFETNFATVLATLRGRWHQLQGAVAAMEDKPGSSERNLDILQRAIAAIEARRDAESRELVRLTEAQQDTADAVQLLHDLDEALAALFKARARLEARRGT</sequence>
<name>B8IXY8_METNO</name>